<proteinExistence type="predicted"/>
<comment type="caution">
    <text evidence="1">The sequence shown here is derived from an EMBL/GenBank/DDBJ whole genome shotgun (WGS) entry which is preliminary data.</text>
</comment>
<dbReference type="Proteomes" id="UP001213000">
    <property type="component" value="Unassembled WGS sequence"/>
</dbReference>
<gene>
    <name evidence="1" type="ORF">NP233_g13107</name>
</gene>
<dbReference type="AlphaFoldDB" id="A0AAD5YMG3"/>
<accession>A0AAD5YMG3</accession>
<evidence type="ECO:0000313" key="1">
    <source>
        <dbReference type="EMBL" id="KAJ3551293.1"/>
    </source>
</evidence>
<reference evidence="1" key="1">
    <citation type="submission" date="2022-07" db="EMBL/GenBank/DDBJ databases">
        <title>Genome Sequence of Leucocoprinus birnbaumii.</title>
        <authorList>
            <person name="Buettner E."/>
        </authorList>
    </citation>
    <scope>NUCLEOTIDE SEQUENCE</scope>
    <source>
        <strain evidence="1">VT141</strain>
    </source>
</reference>
<evidence type="ECO:0000313" key="2">
    <source>
        <dbReference type="Proteomes" id="UP001213000"/>
    </source>
</evidence>
<name>A0AAD5YMG3_9AGAR</name>
<organism evidence="1 2">
    <name type="scientific">Leucocoprinus birnbaumii</name>
    <dbReference type="NCBI Taxonomy" id="56174"/>
    <lineage>
        <taxon>Eukaryota</taxon>
        <taxon>Fungi</taxon>
        <taxon>Dikarya</taxon>
        <taxon>Basidiomycota</taxon>
        <taxon>Agaricomycotina</taxon>
        <taxon>Agaricomycetes</taxon>
        <taxon>Agaricomycetidae</taxon>
        <taxon>Agaricales</taxon>
        <taxon>Agaricineae</taxon>
        <taxon>Agaricaceae</taxon>
        <taxon>Leucocoprinus</taxon>
    </lineage>
</organism>
<protein>
    <submittedName>
        <fullName evidence="1">Uncharacterized protein</fullName>
    </submittedName>
</protein>
<sequence length="402" mass="45572">MDQANTVLVLSRPLDEKLGREWDRAIEVFGEITREIEATGRCTSFYEDGDVTLKRPIFTTEDCPLNHRFGWFFEQEASCVKWPIGIDEKFCLYDLLDRGMRPLRSSFTGDHSKIVDDSIEMLAYTKVHMVHRVAGGLDYIDGVLAESVLEYVYGTQPLLLGGTNVVRWRRCFPIDHVIGSPTANPFKLTLYGTVAGPASRLGPLGDYNRGCSRLAKAELRIALRRPDSEPDGIIWDDSLKALKELQLLGNTADTAYTSSTGVYPLVLEDHYIILKRPVFVVSDMIDYRQQGGDQMYKLKDMTSYPEAQHSFMVDPALSTPNMRESGISDDTKAQVLDLFRLHYRFATVEAFGSDGAGLPRWQLEHALRDKYVKVEFKLGHISSTWGDHYVALWEQIRVINTD</sequence>
<dbReference type="EMBL" id="JANIEX010002230">
    <property type="protein sequence ID" value="KAJ3551293.1"/>
    <property type="molecule type" value="Genomic_DNA"/>
</dbReference>
<keyword evidence="2" id="KW-1185">Reference proteome</keyword>